<sequence length="180" mass="19776">MRLIRNLLLFASLVTLTACGFQLRGVSAPMKPLPFASLYLDGQGSVLPELKKALERDPRLKLVASAKDAEAVLVVTDEQSAKDILTINRGGKVNEYLLTLRVTAEVTQNAEPLGAPRTVLVRRKLGYADQDVLGKEEEEASLWKDMRRDAADQLVRSLAYVKPLPAAGQQSIKPDAQPQR</sequence>
<evidence type="ECO:0000256" key="3">
    <source>
        <dbReference type="ARBA" id="ARBA00023139"/>
    </source>
</evidence>
<evidence type="ECO:0000256" key="1">
    <source>
        <dbReference type="ARBA" id="ARBA00022729"/>
    </source>
</evidence>
<comment type="function">
    <text evidence="6">Together with LptD, is involved in the assembly of lipopolysaccharide (LPS) at the surface of the outer membrane. Required for the proper assembly of LptD. Binds LPS and may serve as the LPS recognition site at the outer membrane.</text>
</comment>
<comment type="caution">
    <text evidence="7">The sequence shown here is derived from an EMBL/GenBank/DDBJ whole genome shotgun (WGS) entry which is preliminary data.</text>
</comment>
<keyword evidence="4 6" id="KW-0998">Cell outer membrane</keyword>
<evidence type="ECO:0000256" key="2">
    <source>
        <dbReference type="ARBA" id="ARBA00023136"/>
    </source>
</evidence>
<dbReference type="HAMAP" id="MF_01186">
    <property type="entry name" value="LPS_assembly_LptE"/>
    <property type="match status" value="1"/>
</dbReference>
<gene>
    <name evidence="6" type="primary">lptE</name>
    <name evidence="7" type="ORF">EBB06_07285</name>
</gene>
<reference evidence="7 8" key="1">
    <citation type="submission" date="2018-10" db="EMBL/GenBank/DDBJ databases">
        <title>Draft genome of Fastidiocella sp. strain 375T, a bacterium isolated from a karstic cave dripping water.</title>
        <authorList>
            <person name="Coelho C."/>
            <person name="Verissimo A."/>
            <person name="Tiago I."/>
        </authorList>
    </citation>
    <scope>NUCLEOTIDE SEQUENCE [LARGE SCALE GENOMIC DNA]</scope>
    <source>
        <strain evidence="7 8">CAVE-375</strain>
    </source>
</reference>
<comment type="subunit">
    <text evidence="6">Component of the lipopolysaccharide transport and assembly complex. Interacts with LptD.</text>
</comment>
<organism evidence="7 8">
    <name type="scientific">Crenobacter cavernae</name>
    <dbReference type="NCBI Taxonomy" id="2290923"/>
    <lineage>
        <taxon>Bacteria</taxon>
        <taxon>Pseudomonadati</taxon>
        <taxon>Pseudomonadota</taxon>
        <taxon>Betaproteobacteria</taxon>
        <taxon>Neisseriales</taxon>
        <taxon>Neisseriaceae</taxon>
        <taxon>Crenobacter</taxon>
    </lineage>
</organism>
<proteinExistence type="inferred from homology"/>
<evidence type="ECO:0000313" key="8">
    <source>
        <dbReference type="Proteomes" id="UP000290682"/>
    </source>
</evidence>
<comment type="subcellular location">
    <subcellularLocation>
        <location evidence="6">Cell outer membrane</location>
        <topology evidence="6">Lipid-anchor</topology>
    </subcellularLocation>
</comment>
<dbReference type="Gene3D" id="3.30.160.150">
    <property type="entry name" value="Lipoprotein like domain"/>
    <property type="match status" value="1"/>
</dbReference>
<keyword evidence="3 6" id="KW-0564">Palmitate</keyword>
<evidence type="ECO:0000256" key="6">
    <source>
        <dbReference type="HAMAP-Rule" id="MF_01186"/>
    </source>
</evidence>
<dbReference type="Proteomes" id="UP000290682">
    <property type="component" value="Unassembled WGS sequence"/>
</dbReference>
<protein>
    <recommendedName>
        <fullName evidence="6">LPS-assembly lipoprotein LptE</fullName>
    </recommendedName>
</protein>
<dbReference type="PROSITE" id="PS51257">
    <property type="entry name" value="PROKAR_LIPOPROTEIN"/>
    <property type="match status" value="1"/>
</dbReference>
<keyword evidence="2 6" id="KW-0472">Membrane</keyword>
<accession>A0ABY0FD25</accession>
<keyword evidence="5 6" id="KW-0449">Lipoprotein</keyword>
<keyword evidence="8" id="KW-1185">Reference proteome</keyword>
<comment type="similarity">
    <text evidence="6">Belongs to the LptE lipoprotein family.</text>
</comment>
<evidence type="ECO:0000256" key="4">
    <source>
        <dbReference type="ARBA" id="ARBA00023237"/>
    </source>
</evidence>
<evidence type="ECO:0000313" key="7">
    <source>
        <dbReference type="EMBL" id="RXZ43965.1"/>
    </source>
</evidence>
<evidence type="ECO:0000256" key="5">
    <source>
        <dbReference type="ARBA" id="ARBA00023288"/>
    </source>
</evidence>
<dbReference type="PANTHER" id="PTHR38098">
    <property type="entry name" value="LPS-ASSEMBLY LIPOPROTEIN LPTE"/>
    <property type="match status" value="1"/>
</dbReference>
<dbReference type="RefSeq" id="WP_129212555.1">
    <property type="nucleotide sequence ID" value="NZ_REGR01000005.1"/>
</dbReference>
<dbReference type="Pfam" id="PF04390">
    <property type="entry name" value="LptE"/>
    <property type="match status" value="1"/>
</dbReference>
<keyword evidence="1 6" id="KW-0732">Signal</keyword>
<dbReference type="EMBL" id="REGR01000005">
    <property type="protein sequence ID" value="RXZ43965.1"/>
    <property type="molecule type" value="Genomic_DNA"/>
</dbReference>
<name>A0ABY0FD25_9NEIS</name>
<dbReference type="InterPro" id="IPR007485">
    <property type="entry name" value="LPS_assembly_LptE"/>
</dbReference>
<dbReference type="PANTHER" id="PTHR38098:SF1">
    <property type="entry name" value="LPS-ASSEMBLY LIPOPROTEIN LPTE"/>
    <property type="match status" value="1"/>
</dbReference>